<feature type="repeat" description="PPR" evidence="3">
    <location>
        <begin position="252"/>
        <end position="286"/>
    </location>
</feature>
<dbReference type="PANTHER" id="PTHR47926:SF386">
    <property type="entry name" value="PENTATRICOPEPTIDE REPEAT-CONTAINING PROTEIN"/>
    <property type="match status" value="1"/>
</dbReference>
<evidence type="ECO:0000259" key="4">
    <source>
        <dbReference type="Pfam" id="PF14432"/>
    </source>
</evidence>
<proteinExistence type="inferred from homology"/>
<dbReference type="InterPro" id="IPR011990">
    <property type="entry name" value="TPR-like_helical_dom_sf"/>
</dbReference>
<evidence type="ECO:0000256" key="1">
    <source>
        <dbReference type="ARBA" id="ARBA00006643"/>
    </source>
</evidence>
<dbReference type="FunFam" id="1.25.40.10:FF:000031">
    <property type="entry name" value="Pentatricopeptide repeat-containing protein mitochondrial"/>
    <property type="match status" value="1"/>
</dbReference>
<feature type="repeat" description="PPR" evidence="3">
    <location>
        <begin position="423"/>
        <end position="457"/>
    </location>
</feature>
<dbReference type="InterPro" id="IPR002885">
    <property type="entry name" value="PPR_rpt"/>
</dbReference>
<dbReference type="EMBL" id="MVGT01004081">
    <property type="protein sequence ID" value="OVA01447.1"/>
    <property type="molecule type" value="Genomic_DNA"/>
</dbReference>
<reference evidence="5 6" key="1">
    <citation type="journal article" date="2017" name="Mol. Plant">
        <title>The Genome of Medicinal Plant Macleaya cordata Provides New Insights into Benzylisoquinoline Alkaloids Metabolism.</title>
        <authorList>
            <person name="Liu X."/>
            <person name="Liu Y."/>
            <person name="Huang P."/>
            <person name="Ma Y."/>
            <person name="Qing Z."/>
            <person name="Tang Q."/>
            <person name="Cao H."/>
            <person name="Cheng P."/>
            <person name="Zheng Y."/>
            <person name="Yuan Z."/>
            <person name="Zhou Y."/>
            <person name="Liu J."/>
            <person name="Tang Z."/>
            <person name="Zhuo Y."/>
            <person name="Zhang Y."/>
            <person name="Yu L."/>
            <person name="Huang J."/>
            <person name="Yang P."/>
            <person name="Peng Q."/>
            <person name="Zhang J."/>
            <person name="Jiang W."/>
            <person name="Zhang Z."/>
            <person name="Lin K."/>
            <person name="Ro D.K."/>
            <person name="Chen X."/>
            <person name="Xiong X."/>
            <person name="Shang Y."/>
            <person name="Huang S."/>
            <person name="Zeng J."/>
        </authorList>
    </citation>
    <scope>NUCLEOTIDE SEQUENCE [LARGE SCALE GENOMIC DNA]</scope>
    <source>
        <strain evidence="6">cv. BLH2017</strain>
        <tissue evidence="5">Root</tissue>
    </source>
</reference>
<dbReference type="InterPro" id="IPR046960">
    <property type="entry name" value="PPR_At4g14850-like_plant"/>
</dbReference>
<dbReference type="PROSITE" id="PS51375">
    <property type="entry name" value="PPR"/>
    <property type="match status" value="6"/>
</dbReference>
<protein>
    <submittedName>
        <fullName evidence="5">Pentatricopeptide repeat</fullName>
    </submittedName>
</protein>
<dbReference type="Pfam" id="PF20431">
    <property type="entry name" value="E_motif"/>
    <property type="match status" value="1"/>
</dbReference>
<dbReference type="GO" id="GO:0009451">
    <property type="term" value="P:RNA modification"/>
    <property type="evidence" value="ECO:0007669"/>
    <property type="project" value="InterPro"/>
</dbReference>
<dbReference type="InParanoid" id="A0A200PT80"/>
<dbReference type="NCBIfam" id="TIGR00756">
    <property type="entry name" value="PPR"/>
    <property type="match status" value="7"/>
</dbReference>
<evidence type="ECO:0000256" key="3">
    <source>
        <dbReference type="PROSITE-ProRule" id="PRU00708"/>
    </source>
</evidence>
<gene>
    <name evidence="5" type="ORF">BVC80_509g18</name>
</gene>
<dbReference type="Pfam" id="PF14432">
    <property type="entry name" value="DYW_deaminase"/>
    <property type="match status" value="1"/>
</dbReference>
<feature type="repeat" description="PPR" evidence="3">
    <location>
        <begin position="151"/>
        <end position="185"/>
    </location>
</feature>
<dbReference type="Pfam" id="PF13041">
    <property type="entry name" value="PPR_2"/>
    <property type="match status" value="3"/>
</dbReference>
<feature type="repeat" description="PPR" evidence="3">
    <location>
        <begin position="388"/>
        <end position="422"/>
    </location>
</feature>
<accession>A0A200PT80</accession>
<dbReference type="InterPro" id="IPR046848">
    <property type="entry name" value="E_motif"/>
</dbReference>
<dbReference type="GO" id="GO:0008270">
    <property type="term" value="F:zinc ion binding"/>
    <property type="evidence" value="ECO:0007669"/>
    <property type="project" value="InterPro"/>
</dbReference>
<dbReference type="FunFam" id="1.25.40.10:FF:000598">
    <property type="entry name" value="pentatricopeptide repeat-containing protein At1g20230 isoform X2"/>
    <property type="match status" value="1"/>
</dbReference>
<feature type="repeat" description="PPR" evidence="3">
    <location>
        <begin position="287"/>
        <end position="321"/>
    </location>
</feature>
<keyword evidence="2" id="KW-0677">Repeat</keyword>
<feature type="domain" description="DYW" evidence="4">
    <location>
        <begin position="739"/>
        <end position="830"/>
    </location>
</feature>
<evidence type="ECO:0000313" key="6">
    <source>
        <dbReference type="Proteomes" id="UP000195402"/>
    </source>
</evidence>
<dbReference type="PANTHER" id="PTHR47926">
    <property type="entry name" value="PENTATRICOPEPTIDE REPEAT-CONTAINING PROTEIN"/>
    <property type="match status" value="1"/>
</dbReference>
<comment type="similarity">
    <text evidence="1">Belongs to the PPR family. PCMP-H subfamily.</text>
</comment>
<dbReference type="AlphaFoldDB" id="A0A200PT80"/>
<keyword evidence="6" id="KW-1185">Reference proteome</keyword>
<dbReference type="FunFam" id="1.25.40.10:FF:000366">
    <property type="entry name" value="Pentatricopeptide (PPR) repeat-containing protein"/>
    <property type="match status" value="1"/>
</dbReference>
<name>A0A200PT80_MACCD</name>
<dbReference type="OrthoDB" id="428658at2759"/>
<dbReference type="Proteomes" id="UP000195402">
    <property type="component" value="Unassembled WGS sequence"/>
</dbReference>
<dbReference type="OMA" id="FYESSHM"/>
<dbReference type="Gene3D" id="1.25.40.10">
    <property type="entry name" value="Tetratricopeptide repeat domain"/>
    <property type="match status" value="4"/>
</dbReference>
<dbReference type="Pfam" id="PF01535">
    <property type="entry name" value="PPR"/>
    <property type="match status" value="4"/>
</dbReference>
<dbReference type="InterPro" id="IPR032867">
    <property type="entry name" value="DYW_dom"/>
</dbReference>
<organism evidence="5 6">
    <name type="scientific">Macleaya cordata</name>
    <name type="common">Five-seeded plume-poppy</name>
    <name type="synonym">Bocconia cordata</name>
    <dbReference type="NCBI Taxonomy" id="56857"/>
    <lineage>
        <taxon>Eukaryota</taxon>
        <taxon>Viridiplantae</taxon>
        <taxon>Streptophyta</taxon>
        <taxon>Embryophyta</taxon>
        <taxon>Tracheophyta</taxon>
        <taxon>Spermatophyta</taxon>
        <taxon>Magnoliopsida</taxon>
        <taxon>Ranunculales</taxon>
        <taxon>Papaveraceae</taxon>
        <taxon>Papaveroideae</taxon>
        <taxon>Macleaya</taxon>
    </lineage>
</organism>
<dbReference type="STRING" id="56857.A0A200PT80"/>
<feature type="repeat" description="PPR" evidence="3">
    <location>
        <begin position="524"/>
        <end position="558"/>
    </location>
</feature>
<dbReference type="FunFam" id="1.25.40.10:FF:000344">
    <property type="entry name" value="Pentatricopeptide repeat-containing protein"/>
    <property type="match status" value="1"/>
</dbReference>
<evidence type="ECO:0000313" key="5">
    <source>
        <dbReference type="EMBL" id="OVA01447.1"/>
    </source>
</evidence>
<dbReference type="GO" id="GO:0003723">
    <property type="term" value="F:RNA binding"/>
    <property type="evidence" value="ECO:0007669"/>
    <property type="project" value="InterPro"/>
</dbReference>
<comment type="caution">
    <text evidence="5">The sequence shown here is derived from an EMBL/GenBank/DDBJ whole genome shotgun (WGS) entry which is preliminary data.</text>
</comment>
<dbReference type="FunCoup" id="A0A200PT80">
    <property type="interactions" value="270"/>
</dbReference>
<sequence>MKTFAFDVVGHNYCSNQIEPGVHHFHQKQNTREAKIFKPDSRHSPWYSTRFLFSGSLINQQAADRHDQPATGNSDCLRQAYTLIHNSHHTILYHLNPTTASLFEIQQAHAQILKIGLSTNTHLTTNLLSLYANRLHISDATLLLHSIPEPDVFSYSTLISFCSNSHHFCHALRLFRQMLNHGHVPDNFVLPSALKACAGLLALRIGRQVHTFASITGFSSDSFVQSSLVHMYVKCGEIKNAHKIFDRMTHRNVVSWSAMVAGYARKGYINEAKGLFNEMRNSGVEPNPITWNGLIAGFNHNGFASESVVLLQQMHLQGFKPDGTSISSVLPVIGDLEDLKMGIQIHPYVIKQGLGSDKCVVSALIDRYGKHGCTSEMLQVFDEVAQMDVGSCNALVSGLARNGLVDDALEVFRQFEGQGIELNVVSWTSMISSCTQNGKDIEALDLFREMQFAGVKPNSVTIPCLLPACANIAALMHGKAAHCFSLRRDIFYDVYVGSALIDMYAKCGRIGDAQKCFDGMTTKNLVSWNAIVGGYAMHGKGKEAIELFELMQKNGQKPDFISFTCVLSACSQSGLTEEGWYYFNSMSRDHGIDARMEHYACMINLFGRSGRLEEAYTMIKEIPFKPDACVWGAFLSSCRTHGNLSLGELAAEKLFKLEPNNPGNYVLLSNIYAAKGFWKEVDRVRGVMKMLGLRKNPGCSWIELKNKVHMLLAGDKTHPQMIQIVERLNRLNMEMVKSGYLPDTNFVLQDVDEQEKEHILCGHSEKLAVGLGLLNTPPGSPLRVIKNLRICGDCHAVIKFISNFERREIFVRDTNRFHHFKDGVCSCGDHCFELSSNTAGDEIIVFIPTMPQTTSAVAISLVRWRFLWVVGQLVSCEDGAYGTYVSTIIISASLLRSSADSDVVPDDIKIDVQLSDGRLLEGKVYTYDFHFNIAVIKIVSDVPLPTATRRLLDDSVSMDPSESHVHCELNAMVDFMASLGLSQRAICIRVSSFPPCIIGLALPDKS</sequence>
<evidence type="ECO:0000256" key="2">
    <source>
        <dbReference type="ARBA" id="ARBA00022737"/>
    </source>
</evidence>